<feature type="compositionally biased region" description="Basic and acidic residues" evidence="1">
    <location>
        <begin position="130"/>
        <end position="143"/>
    </location>
</feature>
<reference evidence="2" key="1">
    <citation type="journal article" date="2020" name="Fungal Divers.">
        <title>Resolving the Mortierellaceae phylogeny through synthesis of multi-gene phylogenetics and phylogenomics.</title>
        <authorList>
            <person name="Vandepol N."/>
            <person name="Liber J."/>
            <person name="Desiro A."/>
            <person name="Na H."/>
            <person name="Kennedy M."/>
            <person name="Barry K."/>
            <person name="Grigoriev I.V."/>
            <person name="Miller A.N."/>
            <person name="O'Donnell K."/>
            <person name="Stajich J.E."/>
            <person name="Bonito G."/>
        </authorList>
    </citation>
    <scope>NUCLEOTIDE SEQUENCE</scope>
    <source>
        <strain evidence="2">KOD948</strain>
    </source>
</reference>
<dbReference type="OrthoDB" id="6781668at2759"/>
<feature type="compositionally biased region" description="Basic and acidic residues" evidence="1">
    <location>
        <begin position="79"/>
        <end position="108"/>
    </location>
</feature>
<feature type="region of interest" description="Disordered" evidence="1">
    <location>
        <begin position="349"/>
        <end position="368"/>
    </location>
</feature>
<dbReference type="Proteomes" id="UP000726737">
    <property type="component" value="Unassembled WGS sequence"/>
</dbReference>
<name>A0A9P6PTW4_9FUNG</name>
<dbReference type="AlphaFoldDB" id="A0A9P6PTW4"/>
<evidence type="ECO:0000313" key="3">
    <source>
        <dbReference type="Proteomes" id="UP000726737"/>
    </source>
</evidence>
<evidence type="ECO:0000256" key="1">
    <source>
        <dbReference type="SAM" id="MobiDB-lite"/>
    </source>
</evidence>
<comment type="caution">
    <text evidence="2">The sequence shown here is derived from an EMBL/GenBank/DDBJ whole genome shotgun (WGS) entry which is preliminary data.</text>
</comment>
<sequence length="429" mass="47873">MQSFDSALDTKTDSATGAGTSTSTSTSTSSIARPFQTLNSSLKRIRLDECEHDSISSRSDSMEKEWGVLDLTELDDNELDTKDSPLNRKRSQKEDGKKTGDNLQKGDMDDIDDMDDFAPSGITANPKIVTMDERPILTEKTLSDRNASSFSSTAATTSTSLTNQLSKTHLSKPYKPPKPARSLSGMEDVFTHAQVRTWSEVRIKTWEHRRTNTEGFYYRFVDPTEGQQNGPWSKQSTGEFMVRLQEWRDRGIRIGTSWGIFSMRVSHKAGYQCSSYYRKLLENKALTDPSYAWENGKLIMVSKSSGGEMAMSGLSERWETDEVKEIEANVNRWIKEYHSNMAGRLTASKAKRVESSGSGSATKSISFGPRNSSIHFRPTIEAPRVKATTASAVPRALSIRLGKQPIDESEMIPAADINDKLAEYSSFMK</sequence>
<feature type="compositionally biased region" description="Basic and acidic residues" evidence="1">
    <location>
        <begin position="48"/>
        <end position="67"/>
    </location>
</feature>
<organism evidence="2 3">
    <name type="scientific">Mortierella polycephala</name>
    <dbReference type="NCBI Taxonomy" id="41804"/>
    <lineage>
        <taxon>Eukaryota</taxon>
        <taxon>Fungi</taxon>
        <taxon>Fungi incertae sedis</taxon>
        <taxon>Mucoromycota</taxon>
        <taxon>Mortierellomycotina</taxon>
        <taxon>Mortierellomycetes</taxon>
        <taxon>Mortierellales</taxon>
        <taxon>Mortierellaceae</taxon>
        <taxon>Mortierella</taxon>
    </lineage>
</organism>
<feature type="region of interest" description="Disordered" evidence="1">
    <location>
        <begin position="48"/>
        <end position="183"/>
    </location>
</feature>
<evidence type="ECO:0008006" key="4">
    <source>
        <dbReference type="Google" id="ProtNLM"/>
    </source>
</evidence>
<accession>A0A9P6PTW4</accession>
<feature type="compositionally biased region" description="Low complexity" evidence="1">
    <location>
        <begin position="13"/>
        <end position="30"/>
    </location>
</feature>
<gene>
    <name evidence="2" type="ORF">BG011_006984</name>
</gene>
<evidence type="ECO:0000313" key="2">
    <source>
        <dbReference type="EMBL" id="KAG0252431.1"/>
    </source>
</evidence>
<keyword evidence="3" id="KW-1185">Reference proteome</keyword>
<dbReference type="EMBL" id="JAAAJA010000520">
    <property type="protein sequence ID" value="KAG0252431.1"/>
    <property type="molecule type" value="Genomic_DNA"/>
</dbReference>
<protein>
    <recommendedName>
        <fullName evidence="4">Myb-like domain-containing protein</fullName>
    </recommendedName>
</protein>
<feature type="compositionally biased region" description="Low complexity" evidence="1">
    <location>
        <begin position="147"/>
        <end position="162"/>
    </location>
</feature>
<proteinExistence type="predicted"/>
<feature type="region of interest" description="Disordered" evidence="1">
    <location>
        <begin position="1"/>
        <end position="35"/>
    </location>
</feature>